<protein>
    <recommendedName>
        <fullName evidence="1">Dermonecrotic toxin N-terminal domain-containing protein</fullName>
    </recommendedName>
</protein>
<sequence length="1531" mass="171061">MTHTTPTLHQQIASRAPLSCAVAKRFVSRPSLLEIVSEVLIEQWVARGLDIAHSPLRLYLISPATSRHAHIRSVPQVLIERFCLRRTLNLTEGEDYLSPLPLADRSSQLDLDLHTVEQLINECAPWILDQYQQALVAFWGESNAHGETPWQWYGNYLHKLMKDSIDLGLRAGTLDTRQAATSRIVDAFPCQQDRAAFGNLSHLRVQSVAVDLSCVLVLDADLSSALLIEDQYNNDPQQTAAILFTLVGALVPFKSHGQFLDFLGQNWPAHLQHTPARVIISPSPGCAFAAQARGYLQQQLRLIDTIAANARTEQHATALSTVLDQVTSMLDLCTAQELVRQAKIKALLPDWLLGSDLALRYSLLLSKLAELNLDGRGTSWREGIEAVEVYACRLLDQRLALDHADVDFKAGEIEIINHRVDATAIGNQGTVITDGTVTVVHFSLAQLAIDNLGLLAPGRVMVEHSGGARLPEWMNETYIRTLVGELDIGSRYPQTLRQLLLEPGQQQRRQALFTAQLQVQLPMHALELLLQDKAISEAGYKAVEWVFANHADLSPDNHNAAVLRPLALIRSPGAIADPVLNAWLIEPREPWQGPCMLYRPLHPQTLQEFDNRTALFDAICSEGPLQDDILDRLAPEVRPLYAKGGFLQPHIQRFGQGSDFAPQTIPAPATLAFTLAAEAPGTLIYQACARELIEQAQRQSTTTSQTRWNRWKTLGWLLFNTVLPLFQGNVARIGWLIQTVESTQHLLATDAGKDPLDHQLAFVDLLLTIAMIILVHVVRRDDITTQLGKGLPLQPAQSPGQATPLAPFTPLADIDLDFTWSRPGLHLSSAQKADLQGLASTLNASTLGSAIPHGALMGLHLHNESLWFVTTGQVFKVVLDPLTEQPRIVAADGTERFGPWLRKDEAGRWTLDLRLRLQGGMPLRQRLKSVNDPQRVLELDNNLREQQASAITRERNFQTFVTNHINDQTPALTLYAYVTKLEQFATFWEDHLNTLEQRNEIRVLKGYKLARAKALRGRARCVQSILATVNNLHKPLRQRFKALVRSTHGKLPPEQEASAPPEHIRLMDEMEPLIAKMIDNTLTLSSVQLELHKLASAQHPEIQLLELSVKQFEPQPWSKLYWHTLRCELLNNRLRLSLDDDTSEDADYWLERSWGNLEHGLVQRMSLHHLAEPPAEVRARLLDTIANHFRAALRQLGNLKPLLTEAAAQGVLERLNSDAALLLRETQSDLDEYPQSLLEHSSVRQLHNQVPGLIETADQGLVLGTPRADNADIVDVRNPQDQTTSASYQRDANSDAWLPVEPGLPAQPVAESAPTTASLGTLISHGARLAAQAREEISRLSALRTDTYLPIEFEEILQRRKRPVEAQGQAIEQALSRLNLTDQAEDGADAALQIRQLDELAGDLDQAAAKLRTQAALVQSPSMDELIYLLGKQQVRIQALGRRKLLAKNRKWPRDYLDEYVILHDNRPLWYAHFHYSAADTPKDSFTAGHLKLASQRYERGPYRVEANGSRTVVQRGPITLAQARCWFLTL</sequence>
<name>A0A5E6V4S9_PSEFL</name>
<dbReference type="InterPro" id="IPR046673">
    <property type="entry name" value="ToxA_N"/>
</dbReference>
<gene>
    <name evidence="2" type="ORF">PS652_03108</name>
    <name evidence="3" type="ORF">PS652_03895</name>
</gene>
<evidence type="ECO:0000313" key="2">
    <source>
        <dbReference type="EMBL" id="CAK9890269.1"/>
    </source>
</evidence>
<reference evidence="3" key="1">
    <citation type="submission" date="2019-09" db="EMBL/GenBank/DDBJ databases">
        <authorList>
            <person name="Chandra G."/>
            <person name="Truman W A."/>
        </authorList>
    </citation>
    <scope>NUCLEOTIDE SEQUENCE [LARGE SCALE GENOMIC DNA]</scope>
    <source>
        <strain evidence="3">PS652</strain>
    </source>
</reference>
<evidence type="ECO:0000259" key="1">
    <source>
        <dbReference type="Pfam" id="PF20178"/>
    </source>
</evidence>
<organism evidence="3">
    <name type="scientific">Pseudomonas fluorescens</name>
    <dbReference type="NCBI Taxonomy" id="294"/>
    <lineage>
        <taxon>Bacteria</taxon>
        <taxon>Pseudomonadati</taxon>
        <taxon>Pseudomonadota</taxon>
        <taxon>Gammaproteobacteria</taxon>
        <taxon>Pseudomonadales</taxon>
        <taxon>Pseudomonadaceae</taxon>
        <taxon>Pseudomonas</taxon>
    </lineage>
</organism>
<dbReference type="Proteomes" id="UP000326595">
    <property type="component" value="Chromosome"/>
</dbReference>
<feature type="domain" description="Dermonecrotic toxin N-terminal" evidence="1">
    <location>
        <begin position="384"/>
        <end position="620"/>
    </location>
</feature>
<accession>A0A5E6V4S9</accession>
<reference evidence="2 4" key="2">
    <citation type="submission" date="2024-03" db="EMBL/GenBank/DDBJ databases">
        <authorList>
            <person name="Alaster D. Moffat"/>
            <person name="Govind Chandra"/>
            <person name="Andrew W. Truman"/>
        </authorList>
    </citation>
    <scope>NUCLEOTIDE SEQUENCE [LARGE SCALE GENOMIC DNA]</scope>
    <source>
        <strain evidence="2">PS652</strain>
    </source>
</reference>
<dbReference type="Pfam" id="PF20178">
    <property type="entry name" value="ToxA_N"/>
    <property type="match status" value="1"/>
</dbReference>
<dbReference type="EMBL" id="OZ024668">
    <property type="protein sequence ID" value="CAK9890269.1"/>
    <property type="molecule type" value="Genomic_DNA"/>
</dbReference>
<evidence type="ECO:0000313" key="3">
    <source>
        <dbReference type="EMBL" id="VVN12783.1"/>
    </source>
</evidence>
<evidence type="ECO:0000313" key="4">
    <source>
        <dbReference type="Proteomes" id="UP000326595"/>
    </source>
</evidence>
<dbReference type="EMBL" id="CABVHG010000025">
    <property type="protein sequence ID" value="VVN12783.1"/>
    <property type="molecule type" value="Genomic_DNA"/>
</dbReference>
<dbReference type="RefSeq" id="WP_150776982.1">
    <property type="nucleotide sequence ID" value="NZ_OZ024668.1"/>
</dbReference>
<proteinExistence type="predicted"/>